<dbReference type="Pfam" id="PF02826">
    <property type="entry name" value="2-Hacid_dh_C"/>
    <property type="match status" value="1"/>
</dbReference>
<dbReference type="EMBL" id="JBHUEY010000001">
    <property type="protein sequence ID" value="MFD1784343.1"/>
    <property type="molecule type" value="Genomic_DNA"/>
</dbReference>
<dbReference type="RefSeq" id="WP_377283707.1">
    <property type="nucleotide sequence ID" value="NZ_JBHRSI010000009.1"/>
</dbReference>
<sequence>MSQDARPTVMITSPGMAAMVGRLEDHGWRAAKAWELTDEERQAVRASIGAGEHAMKPEFLSTLPNLGLIACISAGYDGVDVDWCRRRGIAVTHAKGVNAEDVADHAIGLMIAGWRNIAQGDRILRAGKWREGVGSRPSLKGRKVGVVGLGHIGVAIAERCAPFGLEVRWWGPNPKPQAKWDRAESLLALAEWCDILMIASAANAQNRHMIDRAVIEAVGPRGMIVNVGRGSIIDEDALIAALKDKRLGRAGLDVFEQEPTPAERWADVPGTVLTPHVAGGTVESLPAMVAQAIENIRRHLAGEELLSPV</sequence>
<dbReference type="PANTHER" id="PTHR10996:SF178">
    <property type="entry name" value="2-HYDROXYACID DEHYDROGENASE YGL185C-RELATED"/>
    <property type="match status" value="1"/>
</dbReference>
<dbReference type="Pfam" id="PF00389">
    <property type="entry name" value="2-Hacid_dh"/>
    <property type="match status" value="1"/>
</dbReference>
<comment type="caution">
    <text evidence="6">The sequence shown here is derived from an EMBL/GenBank/DDBJ whole genome shotgun (WGS) entry which is preliminary data.</text>
</comment>
<evidence type="ECO:0000256" key="3">
    <source>
        <dbReference type="RuleBase" id="RU003719"/>
    </source>
</evidence>
<protein>
    <submittedName>
        <fullName evidence="6">2-hydroxyacid dehydrogenase</fullName>
    </submittedName>
</protein>
<proteinExistence type="inferred from homology"/>
<organism evidence="6 7">
    <name type="scientific">Phenylobacterium terrae</name>
    <dbReference type="NCBI Taxonomy" id="2665495"/>
    <lineage>
        <taxon>Bacteria</taxon>
        <taxon>Pseudomonadati</taxon>
        <taxon>Pseudomonadota</taxon>
        <taxon>Alphaproteobacteria</taxon>
        <taxon>Caulobacterales</taxon>
        <taxon>Caulobacteraceae</taxon>
        <taxon>Phenylobacterium</taxon>
    </lineage>
</organism>
<keyword evidence="2" id="KW-0520">NAD</keyword>
<dbReference type="InterPro" id="IPR036291">
    <property type="entry name" value="NAD(P)-bd_dom_sf"/>
</dbReference>
<evidence type="ECO:0000259" key="4">
    <source>
        <dbReference type="Pfam" id="PF00389"/>
    </source>
</evidence>
<reference evidence="7" key="1">
    <citation type="journal article" date="2019" name="Int. J. Syst. Evol. Microbiol.">
        <title>The Global Catalogue of Microorganisms (GCM) 10K type strain sequencing project: providing services to taxonomists for standard genome sequencing and annotation.</title>
        <authorList>
            <consortium name="The Broad Institute Genomics Platform"/>
            <consortium name="The Broad Institute Genome Sequencing Center for Infectious Disease"/>
            <person name="Wu L."/>
            <person name="Ma J."/>
        </authorList>
    </citation>
    <scope>NUCLEOTIDE SEQUENCE [LARGE SCALE GENOMIC DNA]</scope>
    <source>
        <strain evidence="7">DFY28</strain>
    </source>
</reference>
<dbReference type="SUPFAM" id="SSF51735">
    <property type="entry name" value="NAD(P)-binding Rossmann-fold domains"/>
    <property type="match status" value="1"/>
</dbReference>
<gene>
    <name evidence="6" type="ORF">ACFSC0_13130</name>
</gene>
<dbReference type="InterPro" id="IPR050223">
    <property type="entry name" value="D-isomer_2-hydroxyacid_DH"/>
</dbReference>
<name>A0ABW4N3L1_9CAUL</name>
<dbReference type="InterPro" id="IPR006139">
    <property type="entry name" value="D-isomer_2_OHA_DH_cat_dom"/>
</dbReference>
<evidence type="ECO:0000313" key="7">
    <source>
        <dbReference type="Proteomes" id="UP001597237"/>
    </source>
</evidence>
<dbReference type="CDD" id="cd12156">
    <property type="entry name" value="HPPR"/>
    <property type="match status" value="1"/>
</dbReference>
<evidence type="ECO:0000256" key="1">
    <source>
        <dbReference type="ARBA" id="ARBA00023002"/>
    </source>
</evidence>
<evidence type="ECO:0000256" key="2">
    <source>
        <dbReference type="ARBA" id="ARBA00023027"/>
    </source>
</evidence>
<comment type="similarity">
    <text evidence="3">Belongs to the D-isomer specific 2-hydroxyacid dehydrogenase family.</text>
</comment>
<dbReference type="SUPFAM" id="SSF52283">
    <property type="entry name" value="Formate/glycerate dehydrogenase catalytic domain-like"/>
    <property type="match status" value="1"/>
</dbReference>
<dbReference type="InterPro" id="IPR006140">
    <property type="entry name" value="D-isomer_DH_NAD-bd"/>
</dbReference>
<accession>A0ABW4N3L1</accession>
<feature type="domain" description="D-isomer specific 2-hydroxyacid dehydrogenase catalytic" evidence="4">
    <location>
        <begin position="38"/>
        <end position="309"/>
    </location>
</feature>
<evidence type="ECO:0000313" key="6">
    <source>
        <dbReference type="EMBL" id="MFD1784343.1"/>
    </source>
</evidence>
<feature type="domain" description="D-isomer specific 2-hydroxyacid dehydrogenase NAD-binding" evidence="5">
    <location>
        <begin position="107"/>
        <end position="278"/>
    </location>
</feature>
<dbReference type="Gene3D" id="3.40.50.720">
    <property type="entry name" value="NAD(P)-binding Rossmann-like Domain"/>
    <property type="match status" value="2"/>
</dbReference>
<dbReference type="Proteomes" id="UP001597237">
    <property type="component" value="Unassembled WGS sequence"/>
</dbReference>
<keyword evidence="1 3" id="KW-0560">Oxidoreductase</keyword>
<keyword evidence="7" id="KW-1185">Reference proteome</keyword>
<evidence type="ECO:0000259" key="5">
    <source>
        <dbReference type="Pfam" id="PF02826"/>
    </source>
</evidence>
<dbReference type="PANTHER" id="PTHR10996">
    <property type="entry name" value="2-HYDROXYACID DEHYDROGENASE-RELATED"/>
    <property type="match status" value="1"/>
</dbReference>